<sequence length="219" mass="22803">AGGVEAEGGTDSILPDSAFSGLATFALAGLLSGMGSKLQNGCTSGHMICGISRFSRRSFIATAAFFGVASITAQLHRQTLHSVKGYDWTLGSTGLSILQTQGALFGALIILLIIFSRTNIERSSGRYRGLFDGSITLLRLPILGNDTWPDGLNQTIDARLIGGAVIFGVGWGILGLCPGPALVNFGISLYALGRGKIEDDLLRGGIWLATFVVGGLVVS</sequence>
<evidence type="ECO:0008006" key="11">
    <source>
        <dbReference type="Google" id="ProtNLM"/>
    </source>
</evidence>
<organism evidence="9 10">
    <name type="scientific">Serendipita vermifera MAFF 305830</name>
    <dbReference type="NCBI Taxonomy" id="933852"/>
    <lineage>
        <taxon>Eukaryota</taxon>
        <taxon>Fungi</taxon>
        <taxon>Dikarya</taxon>
        <taxon>Basidiomycota</taxon>
        <taxon>Agaricomycotina</taxon>
        <taxon>Agaricomycetes</taxon>
        <taxon>Sebacinales</taxon>
        <taxon>Serendipitaceae</taxon>
        <taxon>Serendipita</taxon>
    </lineage>
</organism>
<feature type="transmembrane region" description="Helical" evidence="8">
    <location>
        <begin position="18"/>
        <end position="38"/>
    </location>
</feature>
<dbReference type="PANTHER" id="PTHR30574">
    <property type="entry name" value="INNER MEMBRANE PROTEIN YEDE"/>
    <property type="match status" value="1"/>
</dbReference>
<evidence type="ECO:0000256" key="1">
    <source>
        <dbReference type="ARBA" id="ARBA00004429"/>
    </source>
</evidence>
<feature type="transmembrane region" description="Helical" evidence="8">
    <location>
        <begin position="96"/>
        <end position="115"/>
    </location>
</feature>
<dbReference type="EMBL" id="KN824284">
    <property type="protein sequence ID" value="KIM30538.1"/>
    <property type="molecule type" value="Genomic_DNA"/>
</dbReference>
<evidence type="ECO:0000256" key="6">
    <source>
        <dbReference type="ARBA" id="ARBA00022989"/>
    </source>
</evidence>
<keyword evidence="2" id="KW-0813">Transport</keyword>
<dbReference type="InterPro" id="IPR046513">
    <property type="entry name" value="DUF6691"/>
</dbReference>
<dbReference type="OrthoDB" id="10254418at2759"/>
<protein>
    <recommendedName>
        <fullName evidence="11">Sulphur transport domain-containing protein</fullName>
    </recommendedName>
</protein>
<feature type="transmembrane region" description="Helical" evidence="8">
    <location>
        <begin position="59"/>
        <end position="76"/>
    </location>
</feature>
<dbReference type="STRING" id="933852.A0A0C2WWP2"/>
<evidence type="ECO:0000256" key="7">
    <source>
        <dbReference type="ARBA" id="ARBA00023136"/>
    </source>
</evidence>
<dbReference type="Pfam" id="PF20398">
    <property type="entry name" value="DUF6691"/>
    <property type="match status" value="1"/>
</dbReference>
<keyword evidence="6 8" id="KW-1133">Transmembrane helix</keyword>
<reference evidence="9 10" key="1">
    <citation type="submission" date="2014-04" db="EMBL/GenBank/DDBJ databases">
        <authorList>
            <consortium name="DOE Joint Genome Institute"/>
            <person name="Kuo A."/>
            <person name="Zuccaro A."/>
            <person name="Kohler A."/>
            <person name="Nagy L.G."/>
            <person name="Floudas D."/>
            <person name="Copeland A."/>
            <person name="Barry K.W."/>
            <person name="Cichocki N."/>
            <person name="Veneault-Fourrey C."/>
            <person name="LaButti K."/>
            <person name="Lindquist E.A."/>
            <person name="Lipzen A."/>
            <person name="Lundell T."/>
            <person name="Morin E."/>
            <person name="Murat C."/>
            <person name="Sun H."/>
            <person name="Tunlid A."/>
            <person name="Henrissat B."/>
            <person name="Grigoriev I.V."/>
            <person name="Hibbett D.S."/>
            <person name="Martin F."/>
            <person name="Nordberg H.P."/>
            <person name="Cantor M.N."/>
            <person name="Hua S.X."/>
        </authorList>
    </citation>
    <scope>NUCLEOTIDE SEQUENCE [LARGE SCALE GENOMIC DNA]</scope>
    <source>
        <strain evidence="9 10">MAFF 305830</strain>
    </source>
</reference>
<keyword evidence="10" id="KW-1185">Reference proteome</keyword>
<evidence type="ECO:0000256" key="3">
    <source>
        <dbReference type="ARBA" id="ARBA00022475"/>
    </source>
</evidence>
<evidence type="ECO:0000256" key="2">
    <source>
        <dbReference type="ARBA" id="ARBA00022448"/>
    </source>
</evidence>
<keyword evidence="3" id="KW-1003">Cell membrane</keyword>
<name>A0A0C2WWP2_SERVB</name>
<reference evidence="10" key="2">
    <citation type="submission" date="2015-01" db="EMBL/GenBank/DDBJ databases">
        <title>Evolutionary Origins and Diversification of the Mycorrhizal Mutualists.</title>
        <authorList>
            <consortium name="DOE Joint Genome Institute"/>
            <consortium name="Mycorrhizal Genomics Consortium"/>
            <person name="Kohler A."/>
            <person name="Kuo A."/>
            <person name="Nagy L.G."/>
            <person name="Floudas D."/>
            <person name="Copeland A."/>
            <person name="Barry K.W."/>
            <person name="Cichocki N."/>
            <person name="Veneault-Fourrey C."/>
            <person name="LaButti K."/>
            <person name="Lindquist E.A."/>
            <person name="Lipzen A."/>
            <person name="Lundell T."/>
            <person name="Morin E."/>
            <person name="Murat C."/>
            <person name="Riley R."/>
            <person name="Ohm R."/>
            <person name="Sun H."/>
            <person name="Tunlid A."/>
            <person name="Henrissat B."/>
            <person name="Grigoriev I.V."/>
            <person name="Hibbett D.S."/>
            <person name="Martin F."/>
        </authorList>
    </citation>
    <scope>NUCLEOTIDE SEQUENCE [LARGE SCALE GENOMIC DNA]</scope>
    <source>
        <strain evidence="10">MAFF 305830</strain>
    </source>
</reference>
<evidence type="ECO:0000313" key="10">
    <source>
        <dbReference type="Proteomes" id="UP000054097"/>
    </source>
</evidence>
<keyword evidence="7 8" id="KW-0472">Membrane</keyword>
<evidence type="ECO:0000256" key="4">
    <source>
        <dbReference type="ARBA" id="ARBA00022519"/>
    </source>
</evidence>
<feature type="transmembrane region" description="Helical" evidence="8">
    <location>
        <begin position="201"/>
        <end position="218"/>
    </location>
</feature>
<comment type="subcellular location">
    <subcellularLocation>
        <location evidence="1">Cell inner membrane</location>
        <topology evidence="1">Multi-pass membrane protein</topology>
    </subcellularLocation>
</comment>
<proteinExistence type="predicted"/>
<keyword evidence="5 8" id="KW-0812">Transmembrane</keyword>
<keyword evidence="4" id="KW-0997">Cell inner membrane</keyword>
<evidence type="ECO:0000256" key="5">
    <source>
        <dbReference type="ARBA" id="ARBA00022692"/>
    </source>
</evidence>
<dbReference type="InterPro" id="IPR007272">
    <property type="entry name" value="Sulf_transp_TsuA/YedE"/>
</dbReference>
<gene>
    <name evidence="9" type="ORF">M408DRAFT_328103</name>
</gene>
<dbReference type="PANTHER" id="PTHR30574:SF1">
    <property type="entry name" value="SULPHUR TRANSPORT DOMAIN-CONTAINING PROTEIN"/>
    <property type="match status" value="1"/>
</dbReference>
<feature type="transmembrane region" description="Helical" evidence="8">
    <location>
        <begin position="164"/>
        <end position="189"/>
    </location>
</feature>
<feature type="non-terminal residue" evidence="9">
    <location>
        <position position="1"/>
    </location>
</feature>
<dbReference type="HOGENOM" id="CLU_1264292_0_0_1"/>
<accession>A0A0C2WWP2</accession>
<dbReference type="Proteomes" id="UP000054097">
    <property type="component" value="Unassembled WGS sequence"/>
</dbReference>
<dbReference type="GO" id="GO:0005886">
    <property type="term" value="C:plasma membrane"/>
    <property type="evidence" value="ECO:0007669"/>
    <property type="project" value="UniProtKB-SubCell"/>
</dbReference>
<dbReference type="AlphaFoldDB" id="A0A0C2WWP2"/>
<evidence type="ECO:0000256" key="8">
    <source>
        <dbReference type="SAM" id="Phobius"/>
    </source>
</evidence>
<evidence type="ECO:0000313" key="9">
    <source>
        <dbReference type="EMBL" id="KIM30538.1"/>
    </source>
</evidence>